<evidence type="ECO:0000259" key="2">
    <source>
        <dbReference type="Pfam" id="PF17667"/>
    </source>
</evidence>
<evidence type="ECO:0000313" key="3">
    <source>
        <dbReference type="EMBL" id="OAX37546.1"/>
    </source>
</evidence>
<dbReference type="Proteomes" id="UP000092154">
    <property type="component" value="Unassembled WGS sequence"/>
</dbReference>
<dbReference type="OrthoDB" id="2881271at2759"/>
<evidence type="ECO:0000256" key="1">
    <source>
        <dbReference type="SAM" id="SignalP"/>
    </source>
</evidence>
<dbReference type="InParanoid" id="A0A1B7MY72"/>
<accession>A0A1B7MY72</accession>
<feature type="domain" description="Fungal-type protein kinase" evidence="2">
    <location>
        <begin position="218"/>
        <end position="277"/>
    </location>
</feature>
<name>A0A1B7MY72_9AGAM</name>
<reference evidence="3 4" key="1">
    <citation type="submission" date="2016-06" db="EMBL/GenBank/DDBJ databases">
        <title>Comparative genomics of the ectomycorrhizal sister species Rhizopogon vinicolor and Rhizopogon vesiculosus (Basidiomycota: Boletales) reveals a divergence of the mating type B locus.</title>
        <authorList>
            <consortium name="DOE Joint Genome Institute"/>
            <person name="Mujic A.B."/>
            <person name="Kuo A."/>
            <person name="Tritt A."/>
            <person name="Lipzen A."/>
            <person name="Chen C."/>
            <person name="Johnson J."/>
            <person name="Sharma A."/>
            <person name="Barry K."/>
            <person name="Grigoriev I.V."/>
            <person name="Spatafora J.W."/>
        </authorList>
    </citation>
    <scope>NUCLEOTIDE SEQUENCE [LARGE SCALE GENOMIC DNA]</scope>
    <source>
        <strain evidence="3 4">AM-OR11-026</strain>
    </source>
</reference>
<feature type="chain" id="PRO_5008597664" description="Fungal-type protein kinase domain-containing protein" evidence="1">
    <location>
        <begin position="17"/>
        <end position="285"/>
    </location>
</feature>
<evidence type="ECO:0000313" key="4">
    <source>
        <dbReference type="Proteomes" id="UP000092154"/>
    </source>
</evidence>
<dbReference type="EMBL" id="KV448345">
    <property type="protein sequence ID" value="OAX37546.1"/>
    <property type="molecule type" value="Genomic_DNA"/>
</dbReference>
<dbReference type="PANTHER" id="PTHR38248:SF2">
    <property type="entry name" value="FUNK1 11"/>
    <property type="match status" value="1"/>
</dbReference>
<proteinExistence type="predicted"/>
<dbReference type="PROSITE" id="PS00109">
    <property type="entry name" value="PROTEIN_KINASE_TYR"/>
    <property type="match status" value="1"/>
</dbReference>
<dbReference type="AlphaFoldDB" id="A0A1B7MY72"/>
<dbReference type="SUPFAM" id="SSF56112">
    <property type="entry name" value="Protein kinase-like (PK-like)"/>
    <property type="match status" value="1"/>
</dbReference>
<dbReference type="Pfam" id="PF17667">
    <property type="entry name" value="Pkinase_fungal"/>
    <property type="match status" value="2"/>
</dbReference>
<dbReference type="InterPro" id="IPR040976">
    <property type="entry name" value="Pkinase_fungal"/>
</dbReference>
<feature type="domain" description="Fungal-type protein kinase" evidence="2">
    <location>
        <begin position="11"/>
        <end position="196"/>
    </location>
</feature>
<keyword evidence="1" id="KW-0732">Signal</keyword>
<keyword evidence="4" id="KW-1185">Reference proteome</keyword>
<dbReference type="InterPro" id="IPR008266">
    <property type="entry name" value="Tyr_kinase_AS"/>
</dbReference>
<organism evidence="3 4">
    <name type="scientific">Rhizopogon vinicolor AM-OR11-026</name>
    <dbReference type="NCBI Taxonomy" id="1314800"/>
    <lineage>
        <taxon>Eukaryota</taxon>
        <taxon>Fungi</taxon>
        <taxon>Dikarya</taxon>
        <taxon>Basidiomycota</taxon>
        <taxon>Agaricomycotina</taxon>
        <taxon>Agaricomycetes</taxon>
        <taxon>Agaricomycetidae</taxon>
        <taxon>Boletales</taxon>
        <taxon>Suillineae</taxon>
        <taxon>Rhizopogonaceae</taxon>
        <taxon>Rhizopogon</taxon>
    </lineage>
</organism>
<gene>
    <name evidence="3" type="ORF">K503DRAFT_227598</name>
</gene>
<dbReference type="InterPro" id="IPR011009">
    <property type="entry name" value="Kinase-like_dom_sf"/>
</dbReference>
<protein>
    <recommendedName>
        <fullName evidence="2">Fungal-type protein kinase domain-containing protein</fullName>
    </recommendedName>
</protein>
<dbReference type="GO" id="GO:0004672">
    <property type="term" value="F:protein kinase activity"/>
    <property type="evidence" value="ECO:0007669"/>
    <property type="project" value="InterPro"/>
</dbReference>
<sequence>MHLLSLGLKFCHFIFSVAIIGKHARLIRWNRGGAVVTERFSYAEQPRLLAHFFWRFNLSNPEHRGLDKSVTDAEADFDGRENCAKLKLSPSTELFKYEVPDDNVSRAQRDYSDPSRPYYYIGPYLNFASRSLIGRATRSLPVYDPDTCRVVYLKDTWRINSDDIQKEGDAYRILHEHKVPHIVPFEYGNDVGGHGSHTMTHEYVDGAWICSSPLSTSHIHYRMVLDVVGREMSIFRPKHELASAVTDAMEAHQDAYDAADILHRDVSVGNIIITDDGEGLQRPTS</sequence>
<feature type="signal peptide" evidence="1">
    <location>
        <begin position="1"/>
        <end position="16"/>
    </location>
</feature>
<dbReference type="PANTHER" id="PTHR38248">
    <property type="entry name" value="FUNK1 6"/>
    <property type="match status" value="1"/>
</dbReference>